<sequence length="139" mass="15626">MWEVLGEVERAALKKFMEDQQESLNKWKSKGHRFKGKGIKAAQAGSVRGKAQFWGRKMKVDSDDEHDENDAAGPGETDKEEPASTVLRETSGLANKFPVHSAHTVNIFLTLVICDILKGRDKAYGMNSMTHHRGKKREM</sequence>
<protein>
    <submittedName>
        <fullName evidence="2">Uncharacterized protein</fullName>
    </submittedName>
</protein>
<feature type="region of interest" description="Disordered" evidence="1">
    <location>
        <begin position="53"/>
        <end position="85"/>
    </location>
</feature>
<evidence type="ECO:0000256" key="1">
    <source>
        <dbReference type="SAM" id="MobiDB-lite"/>
    </source>
</evidence>
<dbReference type="Proteomes" id="UP000551758">
    <property type="component" value="Unassembled WGS sequence"/>
</dbReference>
<evidence type="ECO:0000313" key="2">
    <source>
        <dbReference type="EMBL" id="KAF5925585.1"/>
    </source>
</evidence>
<reference evidence="2 3" key="1">
    <citation type="journal article" date="2020" name="Mol. Biol. Evol.">
        <title>Interspecific Gene Flow and the Evolution of Specialization in Black and White Rhinoceros.</title>
        <authorList>
            <person name="Moodley Y."/>
            <person name="Westbury M.V."/>
            <person name="Russo I.M."/>
            <person name="Gopalakrishnan S."/>
            <person name="Rakotoarivelo A."/>
            <person name="Olsen R.A."/>
            <person name="Prost S."/>
            <person name="Tunstall T."/>
            <person name="Ryder O.A."/>
            <person name="Dalen L."/>
            <person name="Bruford M.W."/>
        </authorList>
    </citation>
    <scope>NUCLEOTIDE SEQUENCE [LARGE SCALE GENOMIC DNA]</scope>
    <source>
        <strain evidence="2">SBR-YM</strain>
        <tissue evidence="2">Skin</tissue>
    </source>
</reference>
<keyword evidence="3" id="KW-1185">Reference proteome</keyword>
<evidence type="ECO:0000313" key="3">
    <source>
        <dbReference type="Proteomes" id="UP000551758"/>
    </source>
</evidence>
<name>A0A7J7FBZ8_DICBM</name>
<accession>A0A7J7FBZ8</accession>
<comment type="caution">
    <text evidence="2">The sequence shown here is derived from an EMBL/GenBank/DDBJ whole genome shotgun (WGS) entry which is preliminary data.</text>
</comment>
<dbReference type="EMBL" id="JACDTQ010000812">
    <property type="protein sequence ID" value="KAF5925585.1"/>
    <property type="molecule type" value="Genomic_DNA"/>
</dbReference>
<organism evidence="2 3">
    <name type="scientific">Diceros bicornis minor</name>
    <name type="common">South-central black rhinoceros</name>
    <dbReference type="NCBI Taxonomy" id="77932"/>
    <lineage>
        <taxon>Eukaryota</taxon>
        <taxon>Metazoa</taxon>
        <taxon>Chordata</taxon>
        <taxon>Craniata</taxon>
        <taxon>Vertebrata</taxon>
        <taxon>Euteleostomi</taxon>
        <taxon>Mammalia</taxon>
        <taxon>Eutheria</taxon>
        <taxon>Laurasiatheria</taxon>
        <taxon>Perissodactyla</taxon>
        <taxon>Rhinocerotidae</taxon>
        <taxon>Diceros</taxon>
    </lineage>
</organism>
<dbReference type="AlphaFoldDB" id="A0A7J7FBZ8"/>
<gene>
    <name evidence="2" type="ORF">HPG69_002032</name>
</gene>
<proteinExistence type="predicted"/>